<dbReference type="PANTHER" id="PTHR33529:SF2">
    <property type="entry name" value="LIPOPOLYSACCHARIDE EXPORT SYSTEM PERMEASE PROTEIN LPTG"/>
    <property type="match status" value="1"/>
</dbReference>
<accession>A0A5B9DLW1</accession>
<dbReference type="GO" id="GO:0043190">
    <property type="term" value="C:ATP-binding cassette (ABC) transporter complex"/>
    <property type="evidence" value="ECO:0007669"/>
    <property type="project" value="TreeGrafter"/>
</dbReference>
<protein>
    <submittedName>
        <fullName evidence="6">YjgP/YjgQ family permease</fullName>
    </submittedName>
</protein>
<dbReference type="GO" id="GO:0015920">
    <property type="term" value="P:lipopolysaccharide transport"/>
    <property type="evidence" value="ECO:0007669"/>
    <property type="project" value="TreeGrafter"/>
</dbReference>
<evidence type="ECO:0000313" key="7">
    <source>
        <dbReference type="Proteomes" id="UP000321062"/>
    </source>
</evidence>
<dbReference type="InterPro" id="IPR005495">
    <property type="entry name" value="LptG/LptF_permease"/>
</dbReference>
<evidence type="ECO:0000256" key="4">
    <source>
        <dbReference type="ARBA" id="ARBA00022989"/>
    </source>
</evidence>
<dbReference type="Pfam" id="PF03739">
    <property type="entry name" value="LptF_LptG"/>
    <property type="match status" value="1"/>
</dbReference>
<evidence type="ECO:0000256" key="3">
    <source>
        <dbReference type="ARBA" id="ARBA00022692"/>
    </source>
</evidence>
<dbReference type="KEGG" id="yti:FNA67_08770"/>
<proteinExistence type="predicted"/>
<evidence type="ECO:0000256" key="5">
    <source>
        <dbReference type="ARBA" id="ARBA00023136"/>
    </source>
</evidence>
<comment type="subcellular location">
    <subcellularLocation>
        <location evidence="1">Cell membrane</location>
        <topology evidence="1">Multi-pass membrane protein</topology>
    </subcellularLocation>
</comment>
<evidence type="ECO:0000313" key="6">
    <source>
        <dbReference type="EMBL" id="QEE20260.1"/>
    </source>
</evidence>
<keyword evidence="7" id="KW-1185">Reference proteome</keyword>
<dbReference type="PANTHER" id="PTHR33529">
    <property type="entry name" value="SLR0882 PROTEIN-RELATED"/>
    <property type="match status" value="1"/>
</dbReference>
<keyword evidence="4" id="KW-1133">Transmembrane helix</keyword>
<organism evidence="6 7">
    <name type="scientific">Paradevosia tibetensis</name>
    <dbReference type="NCBI Taxonomy" id="1447062"/>
    <lineage>
        <taxon>Bacteria</taxon>
        <taxon>Pseudomonadati</taxon>
        <taxon>Pseudomonadota</taxon>
        <taxon>Alphaproteobacteria</taxon>
        <taxon>Hyphomicrobiales</taxon>
        <taxon>Devosiaceae</taxon>
        <taxon>Paradevosia</taxon>
    </lineage>
</organism>
<evidence type="ECO:0000256" key="1">
    <source>
        <dbReference type="ARBA" id="ARBA00004651"/>
    </source>
</evidence>
<dbReference type="RefSeq" id="WP_147655773.1">
    <property type="nucleotide sequence ID" value="NZ_BMFM01000001.1"/>
</dbReference>
<gene>
    <name evidence="6" type="ORF">FNA67_08770</name>
</gene>
<keyword evidence="5" id="KW-0472">Membrane</keyword>
<dbReference type="Proteomes" id="UP000321062">
    <property type="component" value="Chromosome"/>
</dbReference>
<keyword evidence="2" id="KW-1003">Cell membrane</keyword>
<name>A0A5B9DLW1_9HYPH</name>
<dbReference type="EMBL" id="CP041690">
    <property type="protein sequence ID" value="QEE20260.1"/>
    <property type="molecule type" value="Genomic_DNA"/>
</dbReference>
<dbReference type="AlphaFoldDB" id="A0A5B9DLW1"/>
<reference evidence="6 7" key="1">
    <citation type="journal article" date="2015" name="Int. J. Syst. Evol. Microbiol.">
        <title>Youhaiella tibetensis gen. nov., sp. nov., isolated from subsurface sediment.</title>
        <authorList>
            <person name="Wang Y.X."/>
            <person name="Huang F.Q."/>
            <person name="Nogi Y."/>
            <person name="Pang S.J."/>
            <person name="Wang P.K."/>
            <person name="Lv J."/>
        </authorList>
    </citation>
    <scope>NUCLEOTIDE SEQUENCE [LARGE SCALE GENOMIC DNA]</scope>
    <source>
        <strain evidence="7">fig4</strain>
    </source>
</reference>
<sequence>MNRIDRLLLFRLAGRIGITVLVFFGLIALVESLDAWRFSHLMEAGGLPLAVFVNAVSALRWTIKTLPVTVLLGAIIGLVELQRTRELLIIKASGVSIWRVLRGPIIGMVLAGLAISFVVEGLVVETNRIWNPTVPVGDTSVVGGNGLWLEQSDGGRPYVITARGVNNRGTSLTDVVVFYRDDAETGRIVAEQGELRPDAWHLTGVQKLRSDAPIDHLAEMDVPTASTAAEISLKLTSPEDYTLYELAQALASQIGDPGVRAAAATRLYKLFALPALLVGSLLIAFAFTAGYRRTNKYGATILYGIVLGLVVFVLTEMADRAGSSGVLAPIVAALGPALIAITIGLTVLLYKEDGRA</sequence>
<keyword evidence="3" id="KW-0812">Transmembrane</keyword>
<evidence type="ECO:0000256" key="2">
    <source>
        <dbReference type="ARBA" id="ARBA00022475"/>
    </source>
</evidence>
<dbReference type="OrthoDB" id="9798468at2"/>